<gene>
    <name evidence="1" type="ORF">HINF_LOCUS43138</name>
    <name evidence="2" type="ORF">HINF_LOCUS5325</name>
</gene>
<protein>
    <submittedName>
        <fullName evidence="2">Hypothetical_protein</fullName>
    </submittedName>
</protein>
<reference evidence="1" key="1">
    <citation type="submission" date="2023-06" db="EMBL/GenBank/DDBJ databases">
        <authorList>
            <person name="Kurt Z."/>
        </authorList>
    </citation>
    <scope>NUCLEOTIDE SEQUENCE</scope>
</reference>
<evidence type="ECO:0000313" key="2">
    <source>
        <dbReference type="EMBL" id="CAL5979178.1"/>
    </source>
</evidence>
<name>A0AA86QCK3_9EUKA</name>
<reference evidence="2 3" key="2">
    <citation type="submission" date="2024-07" db="EMBL/GenBank/DDBJ databases">
        <authorList>
            <person name="Akdeniz Z."/>
        </authorList>
    </citation>
    <scope>NUCLEOTIDE SEQUENCE [LARGE SCALE GENOMIC DNA]</scope>
</reference>
<sequence>MSLMFAANLVKRFTYVPDIRIPQYCPESSLSEKQYLLYEPNQDSGTQQFNSTLSRLLVKRPKEAIITMYILSKALKSKEMFKHCSQIEEQASQIRQKRSV</sequence>
<dbReference type="AlphaFoldDB" id="A0AA86QCK3"/>
<dbReference type="Proteomes" id="UP001642409">
    <property type="component" value="Unassembled WGS sequence"/>
</dbReference>
<dbReference type="EMBL" id="CAXDID020000010">
    <property type="protein sequence ID" value="CAL5979178.1"/>
    <property type="molecule type" value="Genomic_DNA"/>
</dbReference>
<evidence type="ECO:0000313" key="3">
    <source>
        <dbReference type="Proteomes" id="UP001642409"/>
    </source>
</evidence>
<comment type="caution">
    <text evidence="1">The sequence shown here is derived from an EMBL/GenBank/DDBJ whole genome shotgun (WGS) entry which is preliminary data.</text>
</comment>
<dbReference type="EMBL" id="CATOUU010000865">
    <property type="protein sequence ID" value="CAI9955493.1"/>
    <property type="molecule type" value="Genomic_DNA"/>
</dbReference>
<proteinExistence type="predicted"/>
<organism evidence="1">
    <name type="scientific">Hexamita inflata</name>
    <dbReference type="NCBI Taxonomy" id="28002"/>
    <lineage>
        <taxon>Eukaryota</taxon>
        <taxon>Metamonada</taxon>
        <taxon>Diplomonadida</taxon>
        <taxon>Hexamitidae</taxon>
        <taxon>Hexamitinae</taxon>
        <taxon>Hexamita</taxon>
    </lineage>
</organism>
<accession>A0AA86QCK3</accession>
<keyword evidence="3" id="KW-1185">Reference proteome</keyword>
<evidence type="ECO:0000313" key="1">
    <source>
        <dbReference type="EMBL" id="CAI9955493.1"/>
    </source>
</evidence>